<keyword evidence="4" id="KW-1185">Reference proteome</keyword>
<evidence type="ECO:0000313" key="4">
    <source>
        <dbReference type="Proteomes" id="UP001528920"/>
    </source>
</evidence>
<feature type="transmembrane region" description="Helical" evidence="1">
    <location>
        <begin position="155"/>
        <end position="172"/>
    </location>
</feature>
<feature type="transmembrane region" description="Helical" evidence="1">
    <location>
        <begin position="120"/>
        <end position="140"/>
    </location>
</feature>
<dbReference type="RefSeq" id="WP_275109991.1">
    <property type="nucleotide sequence ID" value="NZ_JAKJSC010000001.1"/>
</dbReference>
<dbReference type="Pfam" id="PF06580">
    <property type="entry name" value="His_kinase"/>
    <property type="match status" value="1"/>
</dbReference>
<evidence type="ECO:0000259" key="2">
    <source>
        <dbReference type="Pfam" id="PF06580"/>
    </source>
</evidence>
<feature type="transmembrane region" description="Helical" evidence="1">
    <location>
        <begin position="95"/>
        <end position="113"/>
    </location>
</feature>
<organism evidence="3 4">
    <name type="scientific">Paralabilibaculum antarcticum</name>
    <dbReference type="NCBI Taxonomy" id="2912572"/>
    <lineage>
        <taxon>Bacteria</taxon>
        <taxon>Pseudomonadati</taxon>
        <taxon>Bacteroidota</taxon>
        <taxon>Bacteroidia</taxon>
        <taxon>Marinilabiliales</taxon>
        <taxon>Marinifilaceae</taxon>
        <taxon>Paralabilibaculum</taxon>
    </lineage>
</organism>
<dbReference type="PANTHER" id="PTHR34220:SF7">
    <property type="entry name" value="SENSOR HISTIDINE KINASE YPDA"/>
    <property type="match status" value="1"/>
</dbReference>
<dbReference type="EMBL" id="JAKJSC010000001">
    <property type="protein sequence ID" value="MDE5418665.1"/>
    <property type="molecule type" value="Genomic_DNA"/>
</dbReference>
<accession>A0ABT5VTS9</accession>
<name>A0ABT5VTS9_9BACT</name>
<dbReference type="GO" id="GO:0016301">
    <property type="term" value="F:kinase activity"/>
    <property type="evidence" value="ECO:0007669"/>
    <property type="project" value="UniProtKB-KW"/>
</dbReference>
<feature type="transmembrane region" description="Helical" evidence="1">
    <location>
        <begin position="69"/>
        <end position="89"/>
    </location>
</feature>
<dbReference type="Proteomes" id="UP001528920">
    <property type="component" value="Unassembled WGS sequence"/>
</dbReference>
<keyword evidence="1" id="KW-0472">Membrane</keyword>
<proteinExistence type="predicted"/>
<dbReference type="PANTHER" id="PTHR34220">
    <property type="entry name" value="SENSOR HISTIDINE KINASE YPDA"/>
    <property type="match status" value="1"/>
</dbReference>
<keyword evidence="1" id="KW-1133">Transmembrane helix</keyword>
<dbReference type="SUPFAM" id="SSF55874">
    <property type="entry name" value="ATPase domain of HSP90 chaperone/DNA topoisomerase II/histidine kinase"/>
    <property type="match status" value="1"/>
</dbReference>
<keyword evidence="3" id="KW-0418">Kinase</keyword>
<keyword evidence="3" id="KW-0808">Transferase</keyword>
<reference evidence="3 4" key="1">
    <citation type="submission" date="2022-01" db="EMBL/GenBank/DDBJ databases">
        <title>Labilibaculum sp. nov, a marine bacterium isolated from Antarctica.</title>
        <authorList>
            <person name="Dai W."/>
        </authorList>
    </citation>
    <scope>NUCLEOTIDE SEQUENCE [LARGE SCALE GENOMIC DNA]</scope>
    <source>
        <strain evidence="3 4">DW002</strain>
    </source>
</reference>
<keyword evidence="1" id="KW-0812">Transmembrane</keyword>
<dbReference type="InterPro" id="IPR010559">
    <property type="entry name" value="Sig_transdc_His_kin_internal"/>
</dbReference>
<feature type="transmembrane region" description="Helical" evidence="1">
    <location>
        <begin position="12"/>
        <end position="32"/>
    </location>
</feature>
<comment type="caution">
    <text evidence="3">The sequence shown here is derived from an EMBL/GenBank/DDBJ whole genome shotgun (WGS) entry which is preliminary data.</text>
</comment>
<gene>
    <name evidence="3" type="ORF">L3049_11665</name>
</gene>
<feature type="transmembrane region" description="Helical" evidence="1">
    <location>
        <begin position="38"/>
        <end position="57"/>
    </location>
</feature>
<evidence type="ECO:0000256" key="1">
    <source>
        <dbReference type="SAM" id="Phobius"/>
    </source>
</evidence>
<dbReference type="Gene3D" id="3.30.565.10">
    <property type="entry name" value="Histidine kinase-like ATPase, C-terminal domain"/>
    <property type="match status" value="1"/>
</dbReference>
<sequence length="374" mass="43327">MISFLRKYKSIVFGFLASALLVFLLDTFDAILIDKTEILANAMAFGLLCSLISILIYKAPYIIANKAFVLKVFGLFVLFVAILMIDNYMSIEDNPVTIVLIVVLGALSLLMLAPKILFKYKYALLVFYGLVLAYFIYLRVFTDDSSLYFQQQKEIFILLLSPFFIIIYLWTYQQWKGMEQLKNEKGKAELELLKNQVNPHFLFNTLNNLYGLTVEKAEEAPEVVLKLSDMLRYTIYKGKEDRVALKDEVSYLENYISLHKIRYQKQVDIRFDKEIATDLKIAPLLFIILLENAFKHGVESLTNEAYVHIDLKSTKDSLIFQIENNYEQTKKAATIGIGLDNLKKRLQLIYPNQHQLSIEKGKTNFKIRLELQKL</sequence>
<dbReference type="InterPro" id="IPR036890">
    <property type="entry name" value="HATPase_C_sf"/>
</dbReference>
<feature type="domain" description="Signal transduction histidine kinase internal region" evidence="2">
    <location>
        <begin position="188"/>
        <end position="266"/>
    </location>
</feature>
<protein>
    <submittedName>
        <fullName evidence="3">Histidine kinase</fullName>
    </submittedName>
</protein>
<evidence type="ECO:0000313" key="3">
    <source>
        <dbReference type="EMBL" id="MDE5418665.1"/>
    </source>
</evidence>
<dbReference type="InterPro" id="IPR050640">
    <property type="entry name" value="Bact_2-comp_sensor_kinase"/>
</dbReference>